<accession>A0A2K9Z5L4</accession>
<name>A0A2K9Z5L4_RHILE</name>
<dbReference type="AlphaFoldDB" id="A0A2K9Z5L4"/>
<evidence type="ECO:0000313" key="2">
    <source>
        <dbReference type="Proteomes" id="UP000238523"/>
    </source>
</evidence>
<protein>
    <submittedName>
        <fullName evidence="1">Uncharacterized protein</fullName>
    </submittedName>
</protein>
<gene>
    <name evidence="1" type="ORF">CUJ84_Chr003187</name>
</gene>
<proteinExistence type="predicted"/>
<reference evidence="1 2" key="1">
    <citation type="submission" date="2017-11" db="EMBL/GenBank/DDBJ databases">
        <title>Complete genome of Rhizobium leguminosarum Norway, an ineffective micro-symbiont.</title>
        <authorList>
            <person name="Hoffrichter A."/>
            <person name="Liang J."/>
            <person name="Brachmann A."/>
            <person name="Marin M."/>
        </authorList>
    </citation>
    <scope>NUCLEOTIDE SEQUENCE [LARGE SCALE GENOMIC DNA]</scope>
    <source>
        <strain evidence="1 2">Norway</strain>
    </source>
</reference>
<evidence type="ECO:0000313" key="1">
    <source>
        <dbReference type="EMBL" id="AUW43528.1"/>
    </source>
</evidence>
<organism evidence="1 2">
    <name type="scientific">Rhizobium leguminosarum</name>
    <dbReference type="NCBI Taxonomy" id="384"/>
    <lineage>
        <taxon>Bacteria</taxon>
        <taxon>Pseudomonadati</taxon>
        <taxon>Pseudomonadota</taxon>
        <taxon>Alphaproteobacteria</taxon>
        <taxon>Hyphomicrobiales</taxon>
        <taxon>Rhizobiaceae</taxon>
        <taxon>Rhizobium/Agrobacterium group</taxon>
        <taxon>Rhizobium</taxon>
    </lineage>
</organism>
<dbReference type="Proteomes" id="UP000238523">
    <property type="component" value="Chromosome"/>
</dbReference>
<sequence>MAPATAAPSAVGIAASVASSPGFGIGTTVWAAVSSAWDVYSTLEHPVITPQSIVETTRLRFRPDNPIATIPPLS</sequence>
<dbReference type="EMBL" id="CP025012">
    <property type="protein sequence ID" value="AUW43528.1"/>
    <property type="molecule type" value="Genomic_DNA"/>
</dbReference>